<evidence type="ECO:0000256" key="5">
    <source>
        <dbReference type="ARBA" id="ARBA00022821"/>
    </source>
</evidence>
<dbReference type="AlphaFoldDB" id="M7YUG5"/>
<evidence type="ECO:0000256" key="4">
    <source>
        <dbReference type="ARBA" id="ARBA00022741"/>
    </source>
</evidence>
<gene>
    <name evidence="7" type="ORF">TRIUR3_16850</name>
</gene>
<protein>
    <recommendedName>
        <fullName evidence="6">Disease resistance N-terminal domain-containing protein</fullName>
    </recommendedName>
</protein>
<dbReference type="OMA" id="VIHSWIT"/>
<keyword evidence="3" id="KW-0677">Repeat</keyword>
<evidence type="ECO:0000256" key="3">
    <source>
        <dbReference type="ARBA" id="ARBA00022737"/>
    </source>
</evidence>
<accession>M7YUG5</accession>
<dbReference type="GO" id="GO:0000166">
    <property type="term" value="F:nucleotide binding"/>
    <property type="evidence" value="ECO:0007669"/>
    <property type="project" value="UniProtKB-KW"/>
</dbReference>
<proteinExistence type="inferred from homology"/>
<name>M7YUG5_TRIUA</name>
<evidence type="ECO:0000313" key="7">
    <source>
        <dbReference type="EMBL" id="EMS51182.1"/>
    </source>
</evidence>
<dbReference type="eggNOG" id="KOG4658">
    <property type="taxonomic scope" value="Eukaryota"/>
</dbReference>
<sequence length="130" mass="14948">MAELVATMVVGPLLSIVKEKASSYLLDQYKVMEGMEQQHRILKRKLLAILDVVADAEQAASHREGAKAWLEEVKRVAYEANEIFDEFKYEALRREAKKNGHYSKLDFEVFQDVLDRCPVIHSWITLVPPC</sequence>
<evidence type="ECO:0000256" key="2">
    <source>
        <dbReference type="ARBA" id="ARBA00022614"/>
    </source>
</evidence>
<comment type="similarity">
    <text evidence="1">Belongs to the disease resistance NB-LRR family.</text>
</comment>
<dbReference type="Pfam" id="PF18052">
    <property type="entry name" value="Rx_N"/>
    <property type="match status" value="1"/>
</dbReference>
<evidence type="ECO:0000259" key="6">
    <source>
        <dbReference type="Pfam" id="PF18052"/>
    </source>
</evidence>
<reference evidence="7" key="1">
    <citation type="journal article" date="2013" name="Nature">
        <title>Draft genome of the wheat A-genome progenitor Triticum urartu.</title>
        <authorList>
            <person name="Ling H.Q."/>
            <person name="Zhao S."/>
            <person name="Liu D."/>
            <person name="Wang J."/>
            <person name="Sun H."/>
            <person name="Zhang C."/>
            <person name="Fan H."/>
            <person name="Li D."/>
            <person name="Dong L."/>
            <person name="Tao Y."/>
            <person name="Gao C."/>
            <person name="Wu H."/>
            <person name="Li Y."/>
            <person name="Cui Y."/>
            <person name="Guo X."/>
            <person name="Zheng S."/>
            <person name="Wang B."/>
            <person name="Yu K."/>
            <person name="Liang Q."/>
            <person name="Yang W."/>
            <person name="Lou X."/>
            <person name="Chen J."/>
            <person name="Feng M."/>
            <person name="Jian J."/>
            <person name="Zhang X."/>
            <person name="Luo G."/>
            <person name="Jiang Y."/>
            <person name="Liu J."/>
            <person name="Wang Z."/>
            <person name="Sha Y."/>
            <person name="Zhang B."/>
            <person name="Wu H."/>
            <person name="Tang D."/>
            <person name="Shen Q."/>
            <person name="Xue P."/>
            <person name="Zou S."/>
            <person name="Wang X."/>
            <person name="Liu X."/>
            <person name="Wang F."/>
            <person name="Yang Y."/>
            <person name="An X."/>
            <person name="Dong Z."/>
            <person name="Zhang K."/>
            <person name="Zhang X."/>
            <person name="Luo M.C."/>
            <person name="Dvorak J."/>
            <person name="Tong Y."/>
            <person name="Wang J."/>
            <person name="Yang H."/>
            <person name="Li Z."/>
            <person name="Wang D."/>
            <person name="Zhang A."/>
            <person name="Wang J."/>
        </authorList>
    </citation>
    <scope>NUCLEOTIDE SEQUENCE</scope>
</reference>
<keyword evidence="5" id="KW-0611">Plant defense</keyword>
<dbReference type="EMBL" id="KD222975">
    <property type="protein sequence ID" value="EMS51182.1"/>
    <property type="molecule type" value="Genomic_DNA"/>
</dbReference>
<keyword evidence="2" id="KW-0433">Leucine-rich repeat</keyword>
<evidence type="ECO:0000256" key="1">
    <source>
        <dbReference type="ARBA" id="ARBA00008894"/>
    </source>
</evidence>
<dbReference type="STRING" id="4572.M7YUG5"/>
<dbReference type="Gene3D" id="1.20.5.4130">
    <property type="match status" value="1"/>
</dbReference>
<organism evidence="7">
    <name type="scientific">Triticum urartu</name>
    <name type="common">Red wild einkorn</name>
    <name type="synonym">Crithodium urartu</name>
    <dbReference type="NCBI Taxonomy" id="4572"/>
    <lineage>
        <taxon>Eukaryota</taxon>
        <taxon>Viridiplantae</taxon>
        <taxon>Streptophyta</taxon>
        <taxon>Embryophyta</taxon>
        <taxon>Tracheophyta</taxon>
        <taxon>Spermatophyta</taxon>
        <taxon>Magnoliopsida</taxon>
        <taxon>Liliopsida</taxon>
        <taxon>Poales</taxon>
        <taxon>Poaceae</taxon>
        <taxon>BOP clade</taxon>
        <taxon>Pooideae</taxon>
        <taxon>Triticodae</taxon>
        <taxon>Triticeae</taxon>
        <taxon>Triticinae</taxon>
        <taxon>Triticum</taxon>
    </lineage>
</organism>
<dbReference type="InterPro" id="IPR041118">
    <property type="entry name" value="Rx_N"/>
</dbReference>
<dbReference type="GO" id="GO:0006952">
    <property type="term" value="P:defense response"/>
    <property type="evidence" value="ECO:0007669"/>
    <property type="project" value="UniProtKB-KW"/>
</dbReference>
<keyword evidence="4" id="KW-0547">Nucleotide-binding</keyword>
<feature type="domain" description="Disease resistance N-terminal" evidence="6">
    <location>
        <begin position="14"/>
        <end position="98"/>
    </location>
</feature>